<sequence length="661" mass="70933">MNINDRLGSRLGGGPRGNGQARISPPTAQSNIFSRLGTVAGTPVSSPDVNDAPSRGGGGYSHGGRGRGRGGGGYNGRRTRDHVERDYDEGRSYPPGVTADFAGSSGAGATASLPPGAVEMTISGLDKVPDVNRALNTLRNSAPLRIDILSGEFRGTTYHVVVRNHSQASSLQKLNNKWVEGQKLFITRAPTNSVTTAAAPPGNDSSTASRTSQVLLSFLESRWHAPTQTLNLSRLLEDPILGQHRINPLREPLMRQALAGLLKKHNIEPLRISLAGNRIGPMQHWADFLRMFPTLVALDLSDNSTETFGGLEPLNATTHPCLVELDLRGTPVHRRSADDLDKYRRHMTHRFPKLTTLDGATLVGVQLALDTSTNLPIRGSFITPDVHATVAHFLTAFLGAMDARRDDLVHVYHGEALFSVAVTGVTTYVSGLWREKTRNLREIRASHQRNLRLCHGPAEIMKALRSLPQTRHVAESLVVDAWPVPGGLPGTGAAALLVFVHGDVKELDASRPNAEFPRSFDRSLMLIPTPAGSEAANMRIPYQIVQDQWIMRAASPRAPWLDPAVGATNPLLPSPTAAAPAAAPVPQPPTPSPIPAAAVPGLPPKPPGMSGQDYQLVLQTMQQCALTFDGAIACLQQANGDVNAILVARTNGQIPLEWCQS</sequence>
<dbReference type="GO" id="GO:0003723">
    <property type="term" value="F:RNA binding"/>
    <property type="evidence" value="ECO:0007669"/>
    <property type="project" value="TreeGrafter"/>
</dbReference>
<proteinExistence type="inferred from homology"/>
<comment type="similarity">
    <text evidence="2">Belongs to the NXF family.</text>
</comment>
<dbReference type="PANTHER" id="PTHR10662:SF22">
    <property type="entry name" value="NUCLEAR RNA EXPORT FACTOR 1"/>
    <property type="match status" value="1"/>
</dbReference>
<reference evidence="8 9" key="1">
    <citation type="submission" date="2009-11" db="EMBL/GenBank/DDBJ databases">
        <title>Annotation of Allomyces macrogynus ATCC 38327.</title>
        <authorList>
            <consortium name="The Broad Institute Genome Sequencing Platform"/>
            <person name="Russ C."/>
            <person name="Cuomo C."/>
            <person name="Burger G."/>
            <person name="Gray M.W."/>
            <person name="Holland P.W.H."/>
            <person name="King N."/>
            <person name="Lang F.B.F."/>
            <person name="Roger A.J."/>
            <person name="Ruiz-Trillo I."/>
            <person name="Young S.K."/>
            <person name="Zeng Q."/>
            <person name="Gargeya S."/>
            <person name="Fitzgerald M."/>
            <person name="Haas B."/>
            <person name="Abouelleil A."/>
            <person name="Alvarado L."/>
            <person name="Arachchi H.M."/>
            <person name="Berlin A."/>
            <person name="Chapman S.B."/>
            <person name="Gearin G."/>
            <person name="Goldberg J."/>
            <person name="Griggs A."/>
            <person name="Gujja S."/>
            <person name="Hansen M."/>
            <person name="Heiman D."/>
            <person name="Howarth C."/>
            <person name="Larimer J."/>
            <person name="Lui A."/>
            <person name="MacDonald P.J.P."/>
            <person name="McCowen C."/>
            <person name="Montmayeur A."/>
            <person name="Murphy C."/>
            <person name="Neiman D."/>
            <person name="Pearson M."/>
            <person name="Priest M."/>
            <person name="Roberts A."/>
            <person name="Saif S."/>
            <person name="Shea T."/>
            <person name="Sisk P."/>
            <person name="Stolte C."/>
            <person name="Sykes S."/>
            <person name="Wortman J."/>
            <person name="Nusbaum C."/>
            <person name="Birren B."/>
        </authorList>
    </citation>
    <scope>NUCLEOTIDE SEQUENCE [LARGE SCALE GENOMIC DNA]</scope>
    <source>
        <strain evidence="8 9">ATCC 38327</strain>
    </source>
</reference>
<dbReference type="Pfam" id="PF22602">
    <property type="entry name" value="NXF_NTF2"/>
    <property type="match status" value="1"/>
</dbReference>
<feature type="domain" description="NTF2" evidence="7">
    <location>
        <begin position="389"/>
        <end position="551"/>
    </location>
</feature>
<evidence type="ECO:0000313" key="9">
    <source>
        <dbReference type="Proteomes" id="UP000054350"/>
    </source>
</evidence>
<evidence type="ECO:0000313" key="8">
    <source>
        <dbReference type="EMBL" id="KNE58733.1"/>
    </source>
</evidence>
<evidence type="ECO:0000256" key="2">
    <source>
        <dbReference type="ARBA" id="ARBA00009285"/>
    </source>
</evidence>
<comment type="subcellular location">
    <subcellularLocation>
        <location evidence="1">Nucleus</location>
    </subcellularLocation>
</comment>
<evidence type="ECO:0000256" key="3">
    <source>
        <dbReference type="ARBA" id="ARBA00022448"/>
    </source>
</evidence>
<protein>
    <recommendedName>
        <fullName evidence="7">NTF2 domain-containing protein</fullName>
    </recommendedName>
</protein>
<dbReference type="SUPFAM" id="SSF54427">
    <property type="entry name" value="NTF2-like"/>
    <property type="match status" value="1"/>
</dbReference>
<feature type="compositionally biased region" description="Pro residues" evidence="6">
    <location>
        <begin position="583"/>
        <end position="594"/>
    </location>
</feature>
<dbReference type="STRING" id="578462.A0A0L0S7Z8"/>
<keyword evidence="5" id="KW-0539">Nucleus</keyword>
<dbReference type="InterPro" id="IPR032675">
    <property type="entry name" value="LRR_dom_sf"/>
</dbReference>
<dbReference type="eggNOG" id="KOG3763">
    <property type="taxonomic scope" value="Eukaryota"/>
</dbReference>
<dbReference type="EMBL" id="GG745333">
    <property type="protein sequence ID" value="KNE58733.1"/>
    <property type="molecule type" value="Genomic_DNA"/>
</dbReference>
<gene>
    <name evidence="8" type="ORF">AMAG_04287</name>
</gene>
<evidence type="ECO:0000256" key="4">
    <source>
        <dbReference type="ARBA" id="ARBA00022816"/>
    </source>
</evidence>
<keyword evidence="9" id="KW-1185">Reference proteome</keyword>
<dbReference type="Pfam" id="PF24048">
    <property type="entry name" value="LRR_NXF1-5"/>
    <property type="match status" value="1"/>
</dbReference>
<dbReference type="InterPro" id="IPR030217">
    <property type="entry name" value="NXF_fam"/>
</dbReference>
<dbReference type="InterPro" id="IPR002075">
    <property type="entry name" value="NTF2_dom"/>
</dbReference>
<feature type="compositionally biased region" description="Gly residues" evidence="6">
    <location>
        <begin position="55"/>
        <end position="75"/>
    </location>
</feature>
<dbReference type="OrthoDB" id="25872at2759"/>
<accession>A0A0L0S7Z8</accession>
<dbReference type="Proteomes" id="UP000054350">
    <property type="component" value="Unassembled WGS sequence"/>
</dbReference>
<dbReference type="GO" id="GO:0005634">
    <property type="term" value="C:nucleus"/>
    <property type="evidence" value="ECO:0007669"/>
    <property type="project" value="UniProtKB-SubCell"/>
</dbReference>
<dbReference type="VEuPathDB" id="FungiDB:AMAG_04287"/>
<name>A0A0L0S7Z8_ALLM3</name>
<dbReference type="SUPFAM" id="SSF52058">
    <property type="entry name" value="L domain-like"/>
    <property type="match status" value="1"/>
</dbReference>
<evidence type="ECO:0000256" key="6">
    <source>
        <dbReference type="SAM" id="MobiDB-lite"/>
    </source>
</evidence>
<dbReference type="GO" id="GO:0016973">
    <property type="term" value="P:poly(A)+ mRNA export from nucleus"/>
    <property type="evidence" value="ECO:0007669"/>
    <property type="project" value="TreeGrafter"/>
</dbReference>
<feature type="region of interest" description="Disordered" evidence="6">
    <location>
        <begin position="576"/>
        <end position="610"/>
    </location>
</feature>
<evidence type="ECO:0000259" key="7">
    <source>
        <dbReference type="PROSITE" id="PS50177"/>
    </source>
</evidence>
<dbReference type="PROSITE" id="PS50177">
    <property type="entry name" value="NTF2_DOMAIN"/>
    <property type="match status" value="1"/>
</dbReference>
<dbReference type="InterPro" id="IPR057125">
    <property type="entry name" value="NXF1/2/3/5-like_LRR"/>
</dbReference>
<dbReference type="Gene3D" id="3.10.450.50">
    <property type="match status" value="1"/>
</dbReference>
<dbReference type="AlphaFoldDB" id="A0A0L0S7Z8"/>
<evidence type="ECO:0000256" key="5">
    <source>
        <dbReference type="ARBA" id="ARBA00023242"/>
    </source>
</evidence>
<dbReference type="PANTHER" id="PTHR10662">
    <property type="entry name" value="NUCLEAR RNA EXPORT FACTOR"/>
    <property type="match status" value="1"/>
</dbReference>
<dbReference type="Gene3D" id="3.80.10.10">
    <property type="entry name" value="Ribonuclease Inhibitor"/>
    <property type="match status" value="1"/>
</dbReference>
<keyword evidence="4" id="KW-0509">mRNA transport</keyword>
<keyword evidence="3" id="KW-0813">Transport</keyword>
<dbReference type="InterPro" id="IPR032710">
    <property type="entry name" value="NTF2-like_dom_sf"/>
</dbReference>
<feature type="region of interest" description="Disordered" evidence="6">
    <location>
        <begin position="1"/>
        <end position="80"/>
    </location>
</feature>
<reference evidence="9" key="2">
    <citation type="submission" date="2009-11" db="EMBL/GenBank/DDBJ databases">
        <title>The Genome Sequence of Allomyces macrogynus strain ATCC 38327.</title>
        <authorList>
            <consortium name="The Broad Institute Genome Sequencing Platform"/>
            <person name="Russ C."/>
            <person name="Cuomo C."/>
            <person name="Shea T."/>
            <person name="Young S.K."/>
            <person name="Zeng Q."/>
            <person name="Koehrsen M."/>
            <person name="Haas B."/>
            <person name="Borodovsky M."/>
            <person name="Guigo R."/>
            <person name="Alvarado L."/>
            <person name="Berlin A."/>
            <person name="Borenstein D."/>
            <person name="Chen Z."/>
            <person name="Engels R."/>
            <person name="Freedman E."/>
            <person name="Gellesch M."/>
            <person name="Goldberg J."/>
            <person name="Griggs A."/>
            <person name="Gujja S."/>
            <person name="Heiman D."/>
            <person name="Hepburn T."/>
            <person name="Howarth C."/>
            <person name="Jen D."/>
            <person name="Larson L."/>
            <person name="Lewis B."/>
            <person name="Mehta T."/>
            <person name="Park D."/>
            <person name="Pearson M."/>
            <person name="Roberts A."/>
            <person name="Saif S."/>
            <person name="Shenoy N."/>
            <person name="Sisk P."/>
            <person name="Stolte C."/>
            <person name="Sykes S."/>
            <person name="Walk T."/>
            <person name="White J."/>
            <person name="Yandava C."/>
            <person name="Burger G."/>
            <person name="Gray M.W."/>
            <person name="Holland P.W.H."/>
            <person name="King N."/>
            <person name="Lang F.B.F."/>
            <person name="Roger A.J."/>
            <person name="Ruiz-Trillo I."/>
            <person name="Lander E."/>
            <person name="Nusbaum C."/>
        </authorList>
    </citation>
    <scope>NUCLEOTIDE SEQUENCE [LARGE SCALE GENOMIC DNA]</scope>
    <source>
        <strain evidence="9">ATCC 38327</strain>
    </source>
</reference>
<evidence type="ECO:0000256" key="1">
    <source>
        <dbReference type="ARBA" id="ARBA00004123"/>
    </source>
</evidence>
<dbReference type="InterPro" id="IPR018222">
    <property type="entry name" value="Nuclear_transport_factor_2_euk"/>
</dbReference>
<organism evidence="8 9">
    <name type="scientific">Allomyces macrogynus (strain ATCC 38327)</name>
    <name type="common">Allomyces javanicus var. macrogynus</name>
    <dbReference type="NCBI Taxonomy" id="578462"/>
    <lineage>
        <taxon>Eukaryota</taxon>
        <taxon>Fungi</taxon>
        <taxon>Fungi incertae sedis</taxon>
        <taxon>Blastocladiomycota</taxon>
        <taxon>Blastocladiomycetes</taxon>
        <taxon>Blastocladiales</taxon>
        <taxon>Blastocladiaceae</taxon>
        <taxon>Allomyces</taxon>
    </lineage>
</organism>